<accession>C7NM55</accession>
<keyword evidence="2" id="KW-1185">Reference proteome</keyword>
<reference evidence="1 2" key="1">
    <citation type="journal article" date="2009" name="Stand. Genomic Sci.">
        <title>Complete genome sequence of Halorhabdus utahensis type strain (AX-2).</title>
        <authorList>
            <person name="Anderson I."/>
            <person name="Tindall B.J."/>
            <person name="Pomrenke H."/>
            <person name="Goker M."/>
            <person name="Lapidus A."/>
            <person name="Nolan M."/>
            <person name="Copeland A."/>
            <person name="Glavina Del Rio T."/>
            <person name="Chen F."/>
            <person name="Tice H."/>
            <person name="Cheng J.F."/>
            <person name="Lucas S."/>
            <person name="Chertkov O."/>
            <person name="Bruce D."/>
            <person name="Brettin T."/>
            <person name="Detter J.C."/>
            <person name="Han C."/>
            <person name="Goodwin L."/>
            <person name="Land M."/>
            <person name="Hauser L."/>
            <person name="Chang Y.J."/>
            <person name="Jeffries C.D."/>
            <person name="Pitluck S."/>
            <person name="Pati A."/>
            <person name="Mavromatis K."/>
            <person name="Ivanova N."/>
            <person name="Ovchinnikova G."/>
            <person name="Chen A."/>
            <person name="Palaniappan K."/>
            <person name="Chain P."/>
            <person name="Rohde M."/>
            <person name="Bristow J."/>
            <person name="Eisen J.A."/>
            <person name="Markowitz V."/>
            <person name="Hugenholtz P."/>
            <person name="Kyrpides N.C."/>
            <person name="Klenk H.P."/>
        </authorList>
    </citation>
    <scope>NUCLEOTIDE SEQUENCE [LARGE SCALE GENOMIC DNA]</scope>
    <source>
        <strain evidence="2">DSM 12940 / JCM 11049 / AX-2</strain>
    </source>
</reference>
<gene>
    <name evidence="1" type="ordered locus">Huta_1084</name>
</gene>
<dbReference type="Proteomes" id="UP000002071">
    <property type="component" value="Chromosome"/>
</dbReference>
<dbReference type="EMBL" id="CP001687">
    <property type="protein sequence ID" value="ACV11263.1"/>
    <property type="molecule type" value="Genomic_DNA"/>
</dbReference>
<sequence>MVGGYGLLEFADDVQDASDAWDTDALEADFEADDDADRETLDEELP</sequence>
<organism evidence="1 2">
    <name type="scientific">Halorhabdus utahensis (strain DSM 12940 / JCM 11049 / AX-2)</name>
    <dbReference type="NCBI Taxonomy" id="519442"/>
    <lineage>
        <taxon>Archaea</taxon>
        <taxon>Methanobacteriati</taxon>
        <taxon>Methanobacteriota</taxon>
        <taxon>Stenosarchaea group</taxon>
        <taxon>Halobacteria</taxon>
        <taxon>Halobacteriales</taxon>
        <taxon>Haloarculaceae</taxon>
        <taxon>Halorhabdus</taxon>
    </lineage>
</organism>
<dbReference type="STRING" id="519442.Huta_1084"/>
<dbReference type="AlphaFoldDB" id="C7NM55"/>
<proteinExistence type="predicted"/>
<name>C7NM55_HALUD</name>
<dbReference type="GeneID" id="54763361"/>
<protein>
    <submittedName>
        <fullName evidence="1">Uncharacterized protein</fullName>
    </submittedName>
</protein>
<evidence type="ECO:0000313" key="2">
    <source>
        <dbReference type="Proteomes" id="UP000002071"/>
    </source>
</evidence>
<evidence type="ECO:0000313" key="1">
    <source>
        <dbReference type="EMBL" id="ACV11263.1"/>
    </source>
</evidence>
<dbReference type="RefSeq" id="WP_015788839.1">
    <property type="nucleotide sequence ID" value="NC_013158.1"/>
</dbReference>
<dbReference type="HOGENOM" id="CLU_3178515_0_0_2"/>
<dbReference type="KEGG" id="hut:Huta_1084"/>